<dbReference type="Proteomes" id="UP001189429">
    <property type="component" value="Unassembled WGS sequence"/>
</dbReference>
<sequence length="651" mass="71285">NLSCIRSCSVPPTGCDVQFSLMQVVMDLVLFTRGRLPNATGSPSPHRGVGLAVENGPAGMHTEPLLGASRRQLPVDGNGCCAAWSSFWYRSWATTLTEEYLSSPVSRRRLWKYYGFGVTWCLIGDVVYALARPSVPECTVADWTWYSIVAYYVCEYALAILLALLPVTTLKSDSVVLTYLFLELWLSVEIWQQNHEGNYDIEHFPWLAALVCRVVLCHAAGFHSLFVTFYAACCTLYLCLVSGSSAPEAGCQVGMITIVMSLFEWLLALYFHELREQLGAMQTLLDKATDGYCTVKRQVGTISHVSDSLQLLFGADLRGTQILDAVGPEDRWKVARLCDASQWDVVEPVLATFTQALGEGRQPLEFDARLVPYRATGADVHIGVQRVGEVRMAKRGLAEEVAGPRGPGPSDARPLDRGCSSRESREVDRLVSPLPAFQEDARAQPAAVGEGGRAPMQNGATSSGASQSSTETVDEIHISFDSGHPNFLISDDGCSRHLLPRQGQLVRWFPRVARDRVEKWIINAVNSSVELGVCSEYLEHVELVIPPAPAVKVVAKRAFILVEELEESDTGAISLPATLCLKDVVISRKHYYTTRAKAHYSQDLSAIAEDLHPEFDGSSMNSSEGVSPSDSASVVMSKFHQMALQGTPSSS</sequence>
<comment type="caution">
    <text evidence="3">The sequence shown here is derived from an EMBL/GenBank/DDBJ whole genome shotgun (WGS) entry which is preliminary data.</text>
</comment>
<proteinExistence type="predicted"/>
<feature type="transmembrane region" description="Helical" evidence="2">
    <location>
        <begin position="229"/>
        <end position="247"/>
    </location>
</feature>
<protein>
    <submittedName>
        <fullName evidence="3">Uncharacterized protein</fullName>
    </submittedName>
</protein>
<feature type="transmembrane region" description="Helical" evidence="2">
    <location>
        <begin position="143"/>
        <end position="167"/>
    </location>
</feature>
<evidence type="ECO:0000256" key="1">
    <source>
        <dbReference type="SAM" id="MobiDB-lite"/>
    </source>
</evidence>
<keyword evidence="4" id="KW-1185">Reference proteome</keyword>
<evidence type="ECO:0000313" key="4">
    <source>
        <dbReference type="Proteomes" id="UP001189429"/>
    </source>
</evidence>
<accession>A0ABN9PVF5</accession>
<feature type="region of interest" description="Disordered" evidence="1">
    <location>
        <begin position="398"/>
        <end position="472"/>
    </location>
</feature>
<gene>
    <name evidence="3" type="ORF">PCOR1329_LOCUS4515</name>
</gene>
<feature type="non-terminal residue" evidence="3">
    <location>
        <position position="1"/>
    </location>
</feature>
<keyword evidence="2" id="KW-0812">Transmembrane</keyword>
<feature type="transmembrane region" description="Helical" evidence="2">
    <location>
        <begin position="253"/>
        <end position="271"/>
    </location>
</feature>
<dbReference type="EMBL" id="CAUYUJ010001169">
    <property type="protein sequence ID" value="CAK0794596.1"/>
    <property type="molecule type" value="Genomic_DNA"/>
</dbReference>
<feature type="compositionally biased region" description="Low complexity" evidence="1">
    <location>
        <begin position="457"/>
        <end position="470"/>
    </location>
</feature>
<keyword evidence="2" id="KW-1133">Transmembrane helix</keyword>
<reference evidence="3" key="1">
    <citation type="submission" date="2023-10" db="EMBL/GenBank/DDBJ databases">
        <authorList>
            <person name="Chen Y."/>
            <person name="Shah S."/>
            <person name="Dougan E. K."/>
            <person name="Thang M."/>
            <person name="Chan C."/>
        </authorList>
    </citation>
    <scope>NUCLEOTIDE SEQUENCE [LARGE SCALE GENOMIC DNA]</scope>
</reference>
<evidence type="ECO:0000313" key="3">
    <source>
        <dbReference type="EMBL" id="CAK0794596.1"/>
    </source>
</evidence>
<name>A0ABN9PVF5_9DINO</name>
<organism evidence="3 4">
    <name type="scientific">Prorocentrum cordatum</name>
    <dbReference type="NCBI Taxonomy" id="2364126"/>
    <lineage>
        <taxon>Eukaryota</taxon>
        <taxon>Sar</taxon>
        <taxon>Alveolata</taxon>
        <taxon>Dinophyceae</taxon>
        <taxon>Prorocentrales</taxon>
        <taxon>Prorocentraceae</taxon>
        <taxon>Prorocentrum</taxon>
    </lineage>
</organism>
<evidence type="ECO:0000256" key="2">
    <source>
        <dbReference type="SAM" id="Phobius"/>
    </source>
</evidence>
<keyword evidence="2" id="KW-0472">Membrane</keyword>
<feature type="compositionally biased region" description="Basic and acidic residues" evidence="1">
    <location>
        <begin position="413"/>
        <end position="429"/>
    </location>
</feature>